<proteinExistence type="predicted"/>
<name>A0ABP7MXA6_9GAMM</name>
<dbReference type="PANTHER" id="PTHR42194:SF1">
    <property type="entry name" value="UPF0276 PROTEIN HI_1600"/>
    <property type="match status" value="1"/>
</dbReference>
<gene>
    <name evidence="1" type="ORF">GCM10022277_29230</name>
</gene>
<protein>
    <submittedName>
        <fullName evidence="1">DUF692 domain-containing protein</fullName>
    </submittedName>
</protein>
<dbReference type="NCBIfam" id="NF003818">
    <property type="entry name" value="PRK05409.1"/>
    <property type="match status" value="1"/>
</dbReference>
<evidence type="ECO:0000313" key="2">
    <source>
        <dbReference type="Proteomes" id="UP001501565"/>
    </source>
</evidence>
<evidence type="ECO:0000313" key="1">
    <source>
        <dbReference type="EMBL" id="GAA3930685.1"/>
    </source>
</evidence>
<dbReference type="PANTHER" id="PTHR42194">
    <property type="entry name" value="UPF0276 PROTEIN HI_1600"/>
    <property type="match status" value="1"/>
</dbReference>
<sequence length="307" mass="34492">MHRSNTTTNHNRPDTLGWVGVGLRHPHYRDALSETHSIDFVEVHAENFFAAGGLSAAILDDITDRYSLSLHATSMGLGSATSINESYLTKLNALIDRVNPTLISDHACFTWGQINGHLVHAGDLLPLEYTPKNLQHLVDNVDRVQQQIGRKILVENVSSYLEFEHANLTETEFLVTLAERSQCGLLVDLNNILVNVHNFSTDDPLHTAKRWLDNIPTHLIGEFHLAGYTSAESPALIIDDHSQAVSDECWALYQYAIRRFGPIATLIEWDNNLPDWQTLLAEANKARQVIEQFATPKKNTRKDTQRA</sequence>
<dbReference type="InterPro" id="IPR007801">
    <property type="entry name" value="MbnB/TglH/ChrH"/>
</dbReference>
<dbReference type="Gene3D" id="3.20.20.150">
    <property type="entry name" value="Divalent-metal-dependent TIM barrel enzymes"/>
    <property type="match status" value="1"/>
</dbReference>
<keyword evidence="2" id="KW-1185">Reference proteome</keyword>
<dbReference type="EMBL" id="BAABBN010000007">
    <property type="protein sequence ID" value="GAA3930685.1"/>
    <property type="molecule type" value="Genomic_DNA"/>
</dbReference>
<accession>A0ABP7MXA6</accession>
<dbReference type="RefSeq" id="WP_344799297.1">
    <property type="nucleotide sequence ID" value="NZ_BAABBN010000007.1"/>
</dbReference>
<dbReference type="Proteomes" id="UP001501565">
    <property type="component" value="Unassembled WGS sequence"/>
</dbReference>
<organism evidence="1 2">
    <name type="scientific">Litoribacillus peritrichatus</name>
    <dbReference type="NCBI Taxonomy" id="718191"/>
    <lineage>
        <taxon>Bacteria</taxon>
        <taxon>Pseudomonadati</taxon>
        <taxon>Pseudomonadota</taxon>
        <taxon>Gammaproteobacteria</taxon>
        <taxon>Oceanospirillales</taxon>
        <taxon>Oceanospirillaceae</taxon>
        <taxon>Litoribacillus</taxon>
    </lineage>
</organism>
<comment type="caution">
    <text evidence="1">The sequence shown here is derived from an EMBL/GenBank/DDBJ whole genome shotgun (WGS) entry which is preliminary data.</text>
</comment>
<dbReference type="Pfam" id="PF05114">
    <property type="entry name" value="MbnB_TglH_ChrH"/>
    <property type="match status" value="1"/>
</dbReference>
<reference evidence="2" key="1">
    <citation type="journal article" date="2019" name="Int. J. Syst. Evol. Microbiol.">
        <title>The Global Catalogue of Microorganisms (GCM) 10K type strain sequencing project: providing services to taxonomists for standard genome sequencing and annotation.</title>
        <authorList>
            <consortium name="The Broad Institute Genomics Platform"/>
            <consortium name="The Broad Institute Genome Sequencing Center for Infectious Disease"/>
            <person name="Wu L."/>
            <person name="Ma J."/>
        </authorList>
    </citation>
    <scope>NUCLEOTIDE SEQUENCE [LARGE SCALE GENOMIC DNA]</scope>
    <source>
        <strain evidence="2">JCM 17551</strain>
    </source>
</reference>